<protein>
    <submittedName>
        <fullName evidence="1">HET-domain-containing protein</fullName>
    </submittedName>
</protein>
<name>A0ACB9YX75_9PEZI</name>
<proteinExistence type="predicted"/>
<evidence type="ECO:0000313" key="2">
    <source>
        <dbReference type="Proteomes" id="UP001497700"/>
    </source>
</evidence>
<evidence type="ECO:0000313" key="1">
    <source>
        <dbReference type="EMBL" id="KAI4864025.1"/>
    </source>
</evidence>
<dbReference type="Proteomes" id="UP001497700">
    <property type="component" value="Unassembled WGS sequence"/>
</dbReference>
<keyword evidence="2" id="KW-1185">Reference proteome</keyword>
<organism evidence="1 2">
    <name type="scientific">Hypoxylon rubiginosum</name>
    <dbReference type="NCBI Taxonomy" id="110542"/>
    <lineage>
        <taxon>Eukaryota</taxon>
        <taxon>Fungi</taxon>
        <taxon>Dikarya</taxon>
        <taxon>Ascomycota</taxon>
        <taxon>Pezizomycotina</taxon>
        <taxon>Sordariomycetes</taxon>
        <taxon>Xylariomycetidae</taxon>
        <taxon>Xylariales</taxon>
        <taxon>Hypoxylaceae</taxon>
        <taxon>Hypoxylon</taxon>
    </lineage>
</organism>
<sequence length="763" mass="86995">MARKPRRITNRRLTQRNRDAGPPGDITRRVQEDKNVPHLNYNPVILYNKTCEICQKIVQLLTIPPAVRGEKRYELELGSPTQVLSSKCEDHTRLISRCLDVDLRHCQLDSIRVTGFKNADHIQIFGTKGRDWLFRESGQLKLLPTSGCSPAMWGQFMNAKWVDYSLPQRWKQRCDKEHTCTSHEPLGSLKGRLPLWVVDTWQQCLVPCSPLTIYVALSYVWGGTPSFMALRENINLLQSPWSLAEISTTRIPRTIRDAMLFVQRLGERDLWVDSLCIVQDDAQKLDEIANMGAIYAQASITIVAANGDNADYGLRGLRGISGPRSVRQLKHSLRQGIYLIETYGPSAAWVPSTWGTRGWTFQEALFSRRMVTFERGWVSWMCHGAVWEEYGDIKEGSGPRVFGKHVPDAYELSTIITTFTTKNLTYPEDAVLAFSGIASALSSTFHGGFVSGLPVLLFNMALLWAPISVLSRRKPKQSAGNICLPSWSWVGWEGRVTCLNSQAADNIKKCSTRAHGVFLERVSPLVEWSWTETPKGTRNLIRDSWHEHKEMYWNKLHAPCPRGWTRHRINDPSTIPLWQSGRQPNPTVVPLCFYKHESESDSEFWYPLPLPRENESVKAHVLARYITCRTRRAWLVSGETLVHNLGRQGHMIVLRDRQCNWVGALQLCEPLISIGGEDGASAREKQQARATLELVEIAQGNVPNSTQVSLELEEWDQDERPSSKAFYEYYYVLWIEWSKGGLGRVHKDAWESQDREWIDLVLG</sequence>
<accession>A0ACB9YX75</accession>
<dbReference type="EMBL" id="MU393493">
    <property type="protein sequence ID" value="KAI4864025.1"/>
    <property type="molecule type" value="Genomic_DNA"/>
</dbReference>
<reference evidence="1 2" key="1">
    <citation type="journal article" date="2022" name="New Phytol.">
        <title>Ecological generalism drives hyperdiversity of secondary metabolite gene clusters in xylarialean endophytes.</title>
        <authorList>
            <person name="Franco M.E.E."/>
            <person name="Wisecaver J.H."/>
            <person name="Arnold A.E."/>
            <person name="Ju Y.M."/>
            <person name="Slot J.C."/>
            <person name="Ahrendt S."/>
            <person name="Moore L.P."/>
            <person name="Eastman K.E."/>
            <person name="Scott K."/>
            <person name="Konkel Z."/>
            <person name="Mondo S.J."/>
            <person name="Kuo A."/>
            <person name="Hayes R.D."/>
            <person name="Haridas S."/>
            <person name="Andreopoulos B."/>
            <person name="Riley R."/>
            <person name="LaButti K."/>
            <person name="Pangilinan J."/>
            <person name="Lipzen A."/>
            <person name="Amirebrahimi M."/>
            <person name="Yan J."/>
            <person name="Adam C."/>
            <person name="Keymanesh K."/>
            <person name="Ng V."/>
            <person name="Louie K."/>
            <person name="Northen T."/>
            <person name="Drula E."/>
            <person name="Henrissat B."/>
            <person name="Hsieh H.M."/>
            <person name="Youens-Clark K."/>
            <person name="Lutzoni F."/>
            <person name="Miadlikowska J."/>
            <person name="Eastwood D.C."/>
            <person name="Hamelin R.C."/>
            <person name="Grigoriev I.V."/>
            <person name="U'Ren J.M."/>
        </authorList>
    </citation>
    <scope>NUCLEOTIDE SEQUENCE [LARGE SCALE GENOMIC DNA]</scope>
    <source>
        <strain evidence="1 2">CBS 119005</strain>
    </source>
</reference>
<gene>
    <name evidence="1" type="ORF">F4820DRAFT_459138</name>
</gene>
<comment type="caution">
    <text evidence="1">The sequence shown here is derived from an EMBL/GenBank/DDBJ whole genome shotgun (WGS) entry which is preliminary data.</text>
</comment>